<keyword evidence="1" id="KW-1133">Transmembrane helix</keyword>
<accession>A0A835VXD0</accession>
<proteinExistence type="predicted"/>
<feature type="transmembrane region" description="Helical" evidence="1">
    <location>
        <begin position="47"/>
        <end position="67"/>
    </location>
</feature>
<keyword evidence="1" id="KW-0812">Transmembrane</keyword>
<evidence type="ECO:0000313" key="3">
    <source>
        <dbReference type="Proteomes" id="UP000650467"/>
    </source>
</evidence>
<dbReference type="AlphaFoldDB" id="A0A835VXD0"/>
<feature type="transmembrane region" description="Helical" evidence="1">
    <location>
        <begin position="6"/>
        <end position="26"/>
    </location>
</feature>
<dbReference type="OrthoDB" id="10323100at2759"/>
<sequence>MVAFAFTLGGSGGMAIVLTCLLFCMAGPKAMQMKTIADMYQGIGPQAVIITFLSWSVQAVSLALWVWTADTFSDAYSAANAYNLPQSGTRQDMRGLAWANVGLFATSVTMGFMDMCHFCMAVKDGATGRSGDLENKFGESAAEMAAK</sequence>
<dbReference type="EMBL" id="JAEHOC010000020">
    <property type="protein sequence ID" value="KAG2432822.1"/>
    <property type="molecule type" value="Genomic_DNA"/>
</dbReference>
<comment type="caution">
    <text evidence="2">The sequence shown here is derived from an EMBL/GenBank/DDBJ whole genome shotgun (WGS) entry which is preliminary data.</text>
</comment>
<organism evidence="2 3">
    <name type="scientific">Chlamydomonas incerta</name>
    <dbReference type="NCBI Taxonomy" id="51695"/>
    <lineage>
        <taxon>Eukaryota</taxon>
        <taxon>Viridiplantae</taxon>
        <taxon>Chlorophyta</taxon>
        <taxon>core chlorophytes</taxon>
        <taxon>Chlorophyceae</taxon>
        <taxon>CS clade</taxon>
        <taxon>Chlamydomonadales</taxon>
        <taxon>Chlamydomonadaceae</taxon>
        <taxon>Chlamydomonas</taxon>
    </lineage>
</organism>
<keyword evidence="3" id="KW-1185">Reference proteome</keyword>
<keyword evidence="1" id="KW-0472">Membrane</keyword>
<name>A0A835VXD0_CHLIN</name>
<feature type="transmembrane region" description="Helical" evidence="1">
    <location>
        <begin position="95"/>
        <end position="113"/>
    </location>
</feature>
<gene>
    <name evidence="2" type="ORF">HXX76_008556</name>
</gene>
<evidence type="ECO:0000313" key="2">
    <source>
        <dbReference type="EMBL" id="KAG2432822.1"/>
    </source>
</evidence>
<evidence type="ECO:0000256" key="1">
    <source>
        <dbReference type="SAM" id="Phobius"/>
    </source>
</evidence>
<protein>
    <submittedName>
        <fullName evidence="2">Uncharacterized protein</fullName>
    </submittedName>
</protein>
<dbReference type="Proteomes" id="UP000650467">
    <property type="component" value="Unassembled WGS sequence"/>
</dbReference>
<reference evidence="2" key="1">
    <citation type="journal article" date="2020" name="bioRxiv">
        <title>Comparative genomics of Chlamydomonas.</title>
        <authorList>
            <person name="Craig R.J."/>
            <person name="Hasan A.R."/>
            <person name="Ness R.W."/>
            <person name="Keightley P.D."/>
        </authorList>
    </citation>
    <scope>NUCLEOTIDE SEQUENCE</scope>
    <source>
        <strain evidence="2">SAG 7.73</strain>
    </source>
</reference>